<evidence type="ECO:0000256" key="8">
    <source>
        <dbReference type="ARBA" id="ARBA00023170"/>
    </source>
</evidence>
<keyword evidence="8" id="KW-0675">Receptor</keyword>
<dbReference type="PANTHER" id="PTHR11309">
    <property type="entry name" value="FRIZZLED"/>
    <property type="match status" value="1"/>
</dbReference>
<feature type="signal peptide" evidence="11">
    <location>
        <begin position="1"/>
        <end position="19"/>
    </location>
</feature>
<dbReference type="InterPro" id="IPR017981">
    <property type="entry name" value="GPCR_2-like_7TM"/>
</dbReference>
<dbReference type="GO" id="GO:0005615">
    <property type="term" value="C:extracellular space"/>
    <property type="evidence" value="ECO:0007669"/>
    <property type="project" value="TreeGrafter"/>
</dbReference>
<dbReference type="Gene3D" id="1.10.2000.10">
    <property type="entry name" value="Frizzled cysteine-rich domain"/>
    <property type="match status" value="1"/>
</dbReference>
<comment type="subcellular location">
    <subcellularLocation>
        <location evidence="1">Membrane</location>
        <topology evidence="1">Multi-pass membrane protein</topology>
    </subcellularLocation>
</comment>
<comment type="caution">
    <text evidence="9">Lacks conserved residue(s) required for the propagation of feature annotation.</text>
</comment>
<feature type="transmembrane region" description="Helical" evidence="10">
    <location>
        <begin position="304"/>
        <end position="327"/>
    </location>
</feature>
<dbReference type="OrthoDB" id="5959102at2759"/>
<dbReference type="SMART" id="SM00063">
    <property type="entry name" value="FRI"/>
    <property type="match status" value="1"/>
</dbReference>
<evidence type="ECO:0000256" key="6">
    <source>
        <dbReference type="ARBA" id="ARBA00023136"/>
    </source>
</evidence>
<dbReference type="InterPro" id="IPR000539">
    <property type="entry name" value="Frizzled/Smoothened_7TM"/>
</dbReference>
<evidence type="ECO:0000313" key="15">
    <source>
        <dbReference type="Proteomes" id="UP000605970"/>
    </source>
</evidence>
<evidence type="ECO:0000259" key="13">
    <source>
        <dbReference type="PROSITE" id="PS50261"/>
    </source>
</evidence>
<feature type="disulfide bond" evidence="9">
    <location>
        <begin position="57"/>
        <end position="103"/>
    </location>
</feature>
<evidence type="ECO:0000256" key="7">
    <source>
        <dbReference type="ARBA" id="ARBA00023157"/>
    </source>
</evidence>
<evidence type="ECO:0000256" key="3">
    <source>
        <dbReference type="ARBA" id="ARBA00022473"/>
    </source>
</evidence>
<dbReference type="GO" id="GO:0016020">
    <property type="term" value="C:membrane"/>
    <property type="evidence" value="ECO:0007669"/>
    <property type="project" value="UniProtKB-SubCell"/>
</dbReference>
<keyword evidence="4 10" id="KW-0812">Transmembrane</keyword>
<dbReference type="SMART" id="SM01330">
    <property type="entry name" value="Frizzled"/>
    <property type="match status" value="1"/>
</dbReference>
<keyword evidence="6 10" id="KW-0472">Membrane</keyword>
<reference evidence="14" key="1">
    <citation type="journal article" date="2020" name="Ecol. Evol.">
        <title>Genome structure and content of the rice root-knot nematode (Meloidogyne graminicola).</title>
        <authorList>
            <person name="Phan N.T."/>
            <person name="Danchin E.G.J."/>
            <person name="Klopp C."/>
            <person name="Perfus-Barbeoch L."/>
            <person name="Kozlowski D.K."/>
            <person name="Koutsovoulos G.D."/>
            <person name="Lopez-Roques C."/>
            <person name="Bouchez O."/>
            <person name="Zahm M."/>
            <person name="Besnard G."/>
            <person name="Bellafiore S."/>
        </authorList>
    </citation>
    <scope>NUCLEOTIDE SEQUENCE</scope>
    <source>
        <strain evidence="14">VN-18</strain>
    </source>
</reference>
<feature type="transmembrane region" description="Helical" evidence="10">
    <location>
        <begin position="392"/>
        <end position="412"/>
    </location>
</feature>
<evidence type="ECO:0000256" key="2">
    <source>
        <dbReference type="ARBA" id="ARBA00008077"/>
    </source>
</evidence>
<organism evidence="14 15">
    <name type="scientific">Meloidogyne graminicola</name>
    <dbReference type="NCBI Taxonomy" id="189291"/>
    <lineage>
        <taxon>Eukaryota</taxon>
        <taxon>Metazoa</taxon>
        <taxon>Ecdysozoa</taxon>
        <taxon>Nematoda</taxon>
        <taxon>Chromadorea</taxon>
        <taxon>Rhabditida</taxon>
        <taxon>Tylenchina</taxon>
        <taxon>Tylenchomorpha</taxon>
        <taxon>Tylenchoidea</taxon>
        <taxon>Meloidogynidae</taxon>
        <taxon>Meloidogyninae</taxon>
        <taxon>Meloidogyne</taxon>
    </lineage>
</organism>
<protein>
    <submittedName>
        <fullName evidence="14">G_PROTEIN_RECEP_F2_4 domain-containing protein</fullName>
    </submittedName>
</protein>
<sequence>MYNFLQLIFYLILLKNIISTKQQQYNQRTSSIFEQIKELKCQLINNNNNILPSSSLCQNIPYNKTIFPNPFIKIDQTNIQIQLEYFKPLIRTNCSLNILLFICSVLNKCHKQLLLVNLFVKKPSIFNCSNFPSPPAICIKPEFSNKNIISSEKSLSILKIPECPLDLINLEPNKKIGKCAFRCEKTTMFKKDQKEQSRLWFLFWSILNLLISLFTICSFWIDRQRFCFTERSIGFISLCSFFVNLPHLLRQIIGFEKIACNYLNNSNIRYLIIEGINGNIYFHYLQIVGASKKWVEEELNKKSFFLYLFAWGFPILLTIIALNNNLVDASELTGLCSLGNFNQLSLFWFWLFPRILINLIGFFLLLFGYSSIYKEKYKFKNKGINTSKLEKFLLKIGIFSFFYLLFILLNILCDLNHLIIINEWESNTINCKIKGGAFSGNCIRSELPNTKLYIIGQTMGMAFGFSACLFIFSPKTLNTISTNWKKTIILCFCSNNINKSKIKQQKPLLSSNLKNNNKNIITSSSFIALNSEQNINKQTSLIKQYIPFSYLNNSTINIKNNEIYEKHIEKRNKTKNLKEEQSNIEYI</sequence>
<dbReference type="PRINTS" id="PR00489">
    <property type="entry name" value="FRIZZLED"/>
</dbReference>
<dbReference type="GO" id="GO:0060070">
    <property type="term" value="P:canonical Wnt signaling pathway"/>
    <property type="evidence" value="ECO:0007669"/>
    <property type="project" value="TreeGrafter"/>
</dbReference>
<evidence type="ECO:0000256" key="1">
    <source>
        <dbReference type="ARBA" id="ARBA00004141"/>
    </source>
</evidence>
<evidence type="ECO:0000256" key="10">
    <source>
        <dbReference type="SAM" id="Phobius"/>
    </source>
</evidence>
<evidence type="ECO:0000256" key="11">
    <source>
        <dbReference type="SAM" id="SignalP"/>
    </source>
</evidence>
<dbReference type="GO" id="GO:0035567">
    <property type="term" value="P:non-canonical Wnt signaling pathway"/>
    <property type="evidence" value="ECO:0007669"/>
    <property type="project" value="TreeGrafter"/>
</dbReference>
<dbReference type="PROSITE" id="PS50038">
    <property type="entry name" value="FZ"/>
    <property type="match status" value="1"/>
</dbReference>
<keyword evidence="11" id="KW-0732">Signal</keyword>
<feature type="domain" description="FZ" evidence="12">
    <location>
        <begin position="36"/>
        <end position="106"/>
    </location>
</feature>
<dbReference type="Gene3D" id="1.20.1070.10">
    <property type="entry name" value="Rhodopsin 7-helix transmembrane proteins"/>
    <property type="match status" value="2"/>
</dbReference>
<feature type="domain" description="G-protein coupled receptors family 2 profile 2" evidence="13">
    <location>
        <begin position="205"/>
        <end position="408"/>
    </location>
</feature>
<keyword evidence="3" id="KW-0217">Developmental protein</keyword>
<keyword evidence="15" id="KW-1185">Reference proteome</keyword>
<name>A0A8S9ZRT5_9BILA</name>
<evidence type="ECO:0000256" key="5">
    <source>
        <dbReference type="ARBA" id="ARBA00022989"/>
    </source>
</evidence>
<accession>A0A8S9ZRT5</accession>
<dbReference type="PANTHER" id="PTHR11309:SF99">
    <property type="entry name" value="FRIZZLED-4"/>
    <property type="match status" value="1"/>
</dbReference>
<dbReference type="InterPro" id="IPR020067">
    <property type="entry name" value="Frizzled_dom"/>
</dbReference>
<evidence type="ECO:0000259" key="12">
    <source>
        <dbReference type="PROSITE" id="PS50038"/>
    </source>
</evidence>
<feature type="chain" id="PRO_5035939218" evidence="11">
    <location>
        <begin position="20"/>
        <end position="587"/>
    </location>
</feature>
<feature type="transmembrane region" description="Helical" evidence="10">
    <location>
        <begin position="199"/>
        <end position="221"/>
    </location>
</feature>
<dbReference type="Pfam" id="PF01534">
    <property type="entry name" value="Frizzled"/>
    <property type="match status" value="2"/>
</dbReference>
<dbReference type="AlphaFoldDB" id="A0A8S9ZRT5"/>
<dbReference type="EMBL" id="JABEBT010000033">
    <property type="protein sequence ID" value="KAF7636187.1"/>
    <property type="molecule type" value="Genomic_DNA"/>
</dbReference>
<dbReference type="PROSITE" id="PS50261">
    <property type="entry name" value="G_PROTEIN_RECEP_F2_4"/>
    <property type="match status" value="1"/>
</dbReference>
<comment type="similarity">
    <text evidence="2">Belongs to the G-protein coupled receptor Fz/Smo family.</text>
</comment>
<dbReference type="SUPFAM" id="SSF63501">
    <property type="entry name" value="Frizzled cysteine-rich domain"/>
    <property type="match status" value="1"/>
</dbReference>
<comment type="caution">
    <text evidence="14">The sequence shown here is derived from an EMBL/GenBank/DDBJ whole genome shotgun (WGS) entry which is preliminary data.</text>
</comment>
<dbReference type="GO" id="GO:0004888">
    <property type="term" value="F:transmembrane signaling receptor activity"/>
    <property type="evidence" value="ECO:0007669"/>
    <property type="project" value="InterPro"/>
</dbReference>
<dbReference type="Pfam" id="PF01392">
    <property type="entry name" value="Fz"/>
    <property type="match status" value="1"/>
</dbReference>
<evidence type="ECO:0000256" key="9">
    <source>
        <dbReference type="PROSITE-ProRule" id="PRU00090"/>
    </source>
</evidence>
<dbReference type="InterPro" id="IPR036790">
    <property type="entry name" value="Frizzled_dom_sf"/>
</dbReference>
<evidence type="ECO:0000256" key="4">
    <source>
        <dbReference type="ARBA" id="ARBA00022692"/>
    </source>
</evidence>
<keyword evidence="7 9" id="KW-1015">Disulfide bond</keyword>
<dbReference type="Proteomes" id="UP000605970">
    <property type="component" value="Unassembled WGS sequence"/>
</dbReference>
<dbReference type="InterPro" id="IPR015526">
    <property type="entry name" value="Frizzled/SFRP"/>
</dbReference>
<feature type="transmembrane region" description="Helical" evidence="10">
    <location>
        <begin position="347"/>
        <end position="372"/>
    </location>
</feature>
<feature type="transmembrane region" description="Helical" evidence="10">
    <location>
        <begin position="452"/>
        <end position="472"/>
    </location>
</feature>
<dbReference type="GO" id="GO:0017147">
    <property type="term" value="F:Wnt-protein binding"/>
    <property type="evidence" value="ECO:0007669"/>
    <property type="project" value="TreeGrafter"/>
</dbReference>
<keyword evidence="5 10" id="KW-1133">Transmembrane helix</keyword>
<evidence type="ECO:0000313" key="14">
    <source>
        <dbReference type="EMBL" id="KAF7636187.1"/>
    </source>
</evidence>
<proteinExistence type="inferred from homology"/>
<gene>
    <name evidence="14" type="ORF">Mgra_00004445</name>
</gene>